<dbReference type="NCBIfam" id="TIGR01198">
    <property type="entry name" value="pgl"/>
    <property type="match status" value="1"/>
</dbReference>
<evidence type="ECO:0000256" key="2">
    <source>
        <dbReference type="ARBA" id="ARBA00002681"/>
    </source>
</evidence>
<accession>A0ABV1RJ41</accession>
<sequence length="229" mass="24873">MQFTEFNSSNDLNENFAERVAGLLSAAIEKNGRASLVVSGGRTPLPFFQKLSQADIAWNKVAITLADERWVDKNHEASNTALVLNNLIQNKAADATFVELKTSEESAFGAEPSVEANLQKLSFPIDVLILGMGEDGHTASLFPCSEQIQQGLTSEEVCIAVQPTTAPHERMSLTLKSLLNSQQIFVHLVGESKKAVLDKALAGEQVSEMPIRAIVKQNNTPVEVVWAAK</sequence>
<evidence type="ECO:0000256" key="6">
    <source>
        <dbReference type="ARBA" id="ARBA00020337"/>
    </source>
</evidence>
<comment type="catalytic activity">
    <reaction evidence="1 7">
        <text>6-phospho-D-glucono-1,5-lactone + H2O = 6-phospho-D-gluconate + H(+)</text>
        <dbReference type="Rhea" id="RHEA:12556"/>
        <dbReference type="ChEBI" id="CHEBI:15377"/>
        <dbReference type="ChEBI" id="CHEBI:15378"/>
        <dbReference type="ChEBI" id="CHEBI:57955"/>
        <dbReference type="ChEBI" id="CHEBI:58759"/>
        <dbReference type="EC" id="3.1.1.31"/>
    </reaction>
</comment>
<dbReference type="Proteomes" id="UP001467690">
    <property type="component" value="Unassembled WGS sequence"/>
</dbReference>
<comment type="similarity">
    <text evidence="4 7">Belongs to the glucosamine/galactosamine-6-phosphate isomerase family. 6-phosphogluconolactonase subfamily.</text>
</comment>
<feature type="domain" description="Glucosamine/galactosamine-6-phosphate isomerase" evidence="8">
    <location>
        <begin position="9"/>
        <end position="218"/>
    </location>
</feature>
<evidence type="ECO:0000256" key="4">
    <source>
        <dbReference type="ARBA" id="ARBA00010662"/>
    </source>
</evidence>
<evidence type="ECO:0000313" key="9">
    <source>
        <dbReference type="EMBL" id="MER2492961.1"/>
    </source>
</evidence>
<dbReference type="SUPFAM" id="SSF100950">
    <property type="entry name" value="NagB/RpiA/CoA transferase-like"/>
    <property type="match status" value="1"/>
</dbReference>
<name>A0ABV1RJ41_9ALTE</name>
<evidence type="ECO:0000256" key="7">
    <source>
        <dbReference type="RuleBase" id="RU365095"/>
    </source>
</evidence>
<evidence type="ECO:0000256" key="1">
    <source>
        <dbReference type="ARBA" id="ARBA00000832"/>
    </source>
</evidence>
<comment type="function">
    <text evidence="2 7">Hydrolysis of 6-phosphogluconolactone to 6-phosphogluconate.</text>
</comment>
<comment type="caution">
    <text evidence="9">The sequence shown here is derived from an EMBL/GenBank/DDBJ whole genome shotgun (WGS) entry which is preliminary data.</text>
</comment>
<evidence type="ECO:0000256" key="3">
    <source>
        <dbReference type="ARBA" id="ARBA00004961"/>
    </source>
</evidence>
<dbReference type="InterPro" id="IPR037171">
    <property type="entry name" value="NagB/RpiA_transferase-like"/>
</dbReference>
<dbReference type="InterPro" id="IPR039104">
    <property type="entry name" value="6PGL"/>
</dbReference>
<dbReference type="InterPro" id="IPR005900">
    <property type="entry name" value="6-phosphogluconolactonase_DevB"/>
</dbReference>
<dbReference type="EMBL" id="JBELOE010000239">
    <property type="protein sequence ID" value="MER2492961.1"/>
    <property type="molecule type" value="Genomic_DNA"/>
</dbReference>
<dbReference type="InterPro" id="IPR006148">
    <property type="entry name" value="Glc/Gal-6P_isomerase"/>
</dbReference>
<dbReference type="GO" id="GO:0017057">
    <property type="term" value="F:6-phosphogluconolactonase activity"/>
    <property type="evidence" value="ECO:0007669"/>
    <property type="project" value="UniProtKB-EC"/>
</dbReference>
<dbReference type="PANTHER" id="PTHR11054:SF0">
    <property type="entry name" value="6-PHOSPHOGLUCONOLACTONASE"/>
    <property type="match status" value="1"/>
</dbReference>
<comment type="pathway">
    <text evidence="3 7">Carbohydrate degradation; pentose phosphate pathway; D-ribulose 5-phosphate from D-glucose 6-phosphate (oxidative stage): step 2/3.</text>
</comment>
<dbReference type="Pfam" id="PF01182">
    <property type="entry name" value="Glucosamine_iso"/>
    <property type="match status" value="1"/>
</dbReference>
<dbReference type="RefSeq" id="WP_143872313.1">
    <property type="nucleotide sequence ID" value="NZ_CP041660.1"/>
</dbReference>
<dbReference type="EC" id="3.1.1.31" evidence="5 7"/>
<dbReference type="Gene3D" id="3.40.50.1360">
    <property type="match status" value="1"/>
</dbReference>
<keyword evidence="10" id="KW-1185">Reference proteome</keyword>
<keyword evidence="7 9" id="KW-0378">Hydrolase</keyword>
<proteinExistence type="inferred from homology"/>
<organism evidence="9 10">
    <name type="scientific">Catenovulum sediminis</name>
    <dbReference type="NCBI Taxonomy" id="1740262"/>
    <lineage>
        <taxon>Bacteria</taxon>
        <taxon>Pseudomonadati</taxon>
        <taxon>Pseudomonadota</taxon>
        <taxon>Gammaproteobacteria</taxon>
        <taxon>Alteromonadales</taxon>
        <taxon>Alteromonadaceae</taxon>
        <taxon>Catenovulum</taxon>
    </lineage>
</organism>
<dbReference type="PANTHER" id="PTHR11054">
    <property type="entry name" value="6-PHOSPHOGLUCONOLACTONASE"/>
    <property type="match status" value="1"/>
</dbReference>
<reference evidence="9 10" key="1">
    <citation type="submission" date="2024-06" db="EMBL/GenBank/DDBJ databases">
        <authorList>
            <person name="Chen R.Y."/>
        </authorList>
    </citation>
    <scope>NUCLEOTIDE SEQUENCE [LARGE SCALE GENOMIC DNA]</scope>
    <source>
        <strain evidence="9 10">D2</strain>
    </source>
</reference>
<dbReference type="CDD" id="cd01400">
    <property type="entry name" value="6PGL"/>
    <property type="match status" value="1"/>
</dbReference>
<gene>
    <name evidence="7 9" type="primary">pgl</name>
    <name evidence="9" type="ORF">ABS311_13845</name>
</gene>
<protein>
    <recommendedName>
        <fullName evidence="6 7">6-phosphogluconolactonase</fullName>
        <shortName evidence="7">6PGL</shortName>
        <ecNumber evidence="5 7">3.1.1.31</ecNumber>
    </recommendedName>
</protein>
<evidence type="ECO:0000313" key="10">
    <source>
        <dbReference type="Proteomes" id="UP001467690"/>
    </source>
</evidence>
<evidence type="ECO:0000259" key="8">
    <source>
        <dbReference type="Pfam" id="PF01182"/>
    </source>
</evidence>
<evidence type="ECO:0000256" key="5">
    <source>
        <dbReference type="ARBA" id="ARBA00013198"/>
    </source>
</evidence>